<evidence type="ECO:0000259" key="1">
    <source>
        <dbReference type="Pfam" id="PF25302"/>
    </source>
</evidence>
<dbReference type="RefSeq" id="WP_371387477.1">
    <property type="nucleotide sequence ID" value="NZ_JBGLYH010000047.1"/>
</dbReference>
<dbReference type="Proteomes" id="UP001568698">
    <property type="component" value="Unassembled WGS sequence"/>
</dbReference>
<sequence length="323" mass="36466">MMNARWYRMLPLVLPLLAVLLWTGPAWALNVNVRVSSFKMDLGLEYAPGNLMDGDPSTAWAGGSISSGEGQWMEFSFDMPVRVTGLGIYNGHQGEGQFEKFRRIRSGRVVYPDGSEFPFWLRDEKGEQVVKCPGKPAKSLRVVVDSVFPEGVALARMKLAVSEVKLYLTLMSVPESGEQGKGGADGKFVPQVPPADTVNPVPEEIKALLRDFYVKQATLDDDYYLLFAPHVRDRFDFQFEVFKEIQRQRKTYKLFRAAKVDPAGLGFELVYLDKDVAEVRAFGTYRVQVGKLDKNLEDDSVFVLMKGREGWKILELDGQEEDF</sequence>
<dbReference type="NCBIfam" id="NF047619">
    <property type="entry name" value="NADase_discoid"/>
    <property type="match status" value="1"/>
</dbReference>
<dbReference type="EMBL" id="JBGLYH010000047">
    <property type="protein sequence ID" value="MEZ7197980.1"/>
    <property type="molecule type" value="Genomic_DNA"/>
</dbReference>
<dbReference type="SUPFAM" id="SSF49785">
    <property type="entry name" value="Galactose-binding domain-like"/>
    <property type="match status" value="1"/>
</dbReference>
<organism evidence="2 3">
    <name type="scientific">Pseudodesulfovibrio karagichevae</name>
    <dbReference type="NCBI Taxonomy" id="3239305"/>
    <lineage>
        <taxon>Bacteria</taxon>
        <taxon>Pseudomonadati</taxon>
        <taxon>Thermodesulfobacteriota</taxon>
        <taxon>Desulfovibrionia</taxon>
        <taxon>Desulfovibrionales</taxon>
        <taxon>Desulfovibrionaceae</taxon>
    </lineage>
</organism>
<keyword evidence="3" id="KW-1185">Reference proteome</keyword>
<dbReference type="Gene3D" id="2.60.120.260">
    <property type="entry name" value="Galactose-binding domain-like"/>
    <property type="match status" value="1"/>
</dbReference>
<accession>A0ABV4K7F6</accession>
<evidence type="ECO:0000313" key="3">
    <source>
        <dbReference type="Proteomes" id="UP001568698"/>
    </source>
</evidence>
<name>A0ABV4K7F6_9BACT</name>
<proteinExistence type="predicted"/>
<feature type="domain" description="NAD glycohydrolase translocation F5/8 type C" evidence="1">
    <location>
        <begin position="37"/>
        <end position="133"/>
    </location>
</feature>
<evidence type="ECO:0000313" key="2">
    <source>
        <dbReference type="EMBL" id="MEZ7197980.1"/>
    </source>
</evidence>
<comment type="caution">
    <text evidence="2">The sequence shown here is derived from an EMBL/GenBank/DDBJ whole genome shotgun (WGS) entry which is preliminary data.</text>
</comment>
<dbReference type="Pfam" id="PF25302">
    <property type="entry name" value="NADase_transloc"/>
    <property type="match status" value="1"/>
</dbReference>
<dbReference type="InterPro" id="IPR057561">
    <property type="entry name" value="NADase_transloc"/>
</dbReference>
<reference evidence="2 3" key="1">
    <citation type="submission" date="2024-08" db="EMBL/GenBank/DDBJ databases">
        <title>Sulfate-reducing bacteria isolated from formation water of the oil field in Kazakhstan and description of Pseudodesulfovibrio sp.</title>
        <authorList>
            <person name="Bidzhieva S.K."/>
            <person name="Tourova T.P."/>
            <person name="Grouzdev D.S."/>
            <person name="Beletsky A.V."/>
            <person name="Sokolova D.S."/>
            <person name="Samigullina S.R."/>
            <person name="Poltaraus A.B."/>
            <person name="Avtukh A.N."/>
            <person name="Tereshina V.M."/>
            <person name="Zhaparov N.S."/>
            <person name="Mardanov A.V."/>
            <person name="Nazina T.N."/>
        </authorList>
    </citation>
    <scope>NUCLEOTIDE SEQUENCE [LARGE SCALE GENOMIC DNA]</scope>
    <source>
        <strain evidence="2 3">9FUS</strain>
    </source>
</reference>
<protein>
    <submittedName>
        <fullName evidence="2">Discoidin domain-containing protein</fullName>
    </submittedName>
</protein>
<gene>
    <name evidence="2" type="ORF">AB6M95_14590</name>
</gene>
<dbReference type="InterPro" id="IPR008979">
    <property type="entry name" value="Galactose-bd-like_sf"/>
</dbReference>